<keyword evidence="4" id="KW-0133">Cell shape</keyword>
<reference evidence="13 14" key="1">
    <citation type="submission" date="2018-08" db="EMBL/GenBank/DDBJ databases">
        <title>A genome reference for cultivated species of the human gut microbiota.</title>
        <authorList>
            <person name="Zou Y."/>
            <person name="Xue W."/>
            <person name="Luo G."/>
        </authorList>
    </citation>
    <scope>NUCLEOTIDE SEQUENCE [LARGE SCALE GENOMIC DNA]</scope>
    <source>
        <strain evidence="11 13">AF19-10AC</strain>
        <strain evidence="12 14">AF31-23</strain>
    </source>
</reference>
<evidence type="ECO:0000313" key="13">
    <source>
        <dbReference type="Proteomes" id="UP000284772"/>
    </source>
</evidence>
<accession>A0AAQ0LUY1</accession>
<evidence type="ECO:0000256" key="5">
    <source>
        <dbReference type="ARBA" id="ARBA00022984"/>
    </source>
</evidence>
<dbReference type="AlphaFoldDB" id="A0AAQ0LUY1"/>
<feature type="transmembrane region" description="Helical" evidence="10">
    <location>
        <begin position="306"/>
        <end position="323"/>
    </location>
</feature>
<evidence type="ECO:0000256" key="7">
    <source>
        <dbReference type="ARBA" id="ARBA00023136"/>
    </source>
</evidence>
<sequence length="430" mass="48698">MKMQGGVYKRGAILSSGLSLIAKGVAFVMQILIAYYYGANSDTDIYFYLFGLSTLLGSIIQSTTTSILIPQAIYLRNNSSHKEEMGYLNAFLYSLLCIIGVIILIGGLFGVNTMKLISNFSSVDLERNIDVFYFSLLMTILYITNTFISEIFVSYKYFTSSLLMNLALNFGIILSVLLFHTVCGVSSMIKGACLVMIICLFLFVLLMKRKLKWKFGYINFRYLNKSKKAIMALLGNQCLMVFETTFPLFLLSQFQPGLITIVNYATKLIQAPLGWIQQVVAVLQIKLNELVSKHQIHEVYKLTSQISWKLFGITLCIATAIFFTRNFIADTLYGLGSMPQDSIHQLATLLGILVFSMPFTTWGLIYGKIYFANQYIKRYVTLMIIMYSTSCILHYVLITYFKETGYAIAYVLTEILIAFSLYIGIKRNAQ</sequence>
<dbReference type="EMBL" id="QRWT01000003">
    <property type="protein sequence ID" value="RGT55705.1"/>
    <property type="molecule type" value="Genomic_DNA"/>
</dbReference>
<comment type="function">
    <text evidence="8">Involved in peptidoglycan biosynthesis. Transports lipid-linked peptidoglycan precursors from the inner to the outer leaflet of the cytoplasmic membrane.</text>
</comment>
<evidence type="ECO:0000256" key="1">
    <source>
        <dbReference type="ARBA" id="ARBA00004651"/>
    </source>
</evidence>
<dbReference type="Proteomes" id="UP000284772">
    <property type="component" value="Unassembled WGS sequence"/>
</dbReference>
<dbReference type="InterPro" id="IPR051050">
    <property type="entry name" value="Lipid_II_flippase_MurJ/MviN"/>
</dbReference>
<dbReference type="PRINTS" id="PR01806">
    <property type="entry name" value="VIRFACTRMVIN"/>
</dbReference>
<keyword evidence="2" id="KW-1003">Cell membrane</keyword>
<evidence type="ECO:0000256" key="8">
    <source>
        <dbReference type="ARBA" id="ARBA00060041"/>
    </source>
</evidence>
<dbReference type="EMBL" id="QRQM01000001">
    <property type="protein sequence ID" value="RHN10516.1"/>
    <property type="molecule type" value="Genomic_DNA"/>
</dbReference>
<evidence type="ECO:0000256" key="6">
    <source>
        <dbReference type="ARBA" id="ARBA00022989"/>
    </source>
</evidence>
<organism evidence="11 13">
    <name type="scientific">Bacteroides intestinalis</name>
    <dbReference type="NCBI Taxonomy" id="329854"/>
    <lineage>
        <taxon>Bacteria</taxon>
        <taxon>Pseudomonadati</taxon>
        <taxon>Bacteroidota</taxon>
        <taxon>Bacteroidia</taxon>
        <taxon>Bacteroidales</taxon>
        <taxon>Bacteroidaceae</taxon>
        <taxon>Bacteroides</taxon>
    </lineage>
</organism>
<comment type="caution">
    <text evidence="11">The sequence shown here is derived from an EMBL/GenBank/DDBJ whole genome shotgun (WGS) entry which is preliminary data.</text>
</comment>
<dbReference type="GO" id="GO:0009252">
    <property type="term" value="P:peptidoglycan biosynthetic process"/>
    <property type="evidence" value="ECO:0007669"/>
    <property type="project" value="UniProtKB-KW"/>
</dbReference>
<comment type="subcellular location">
    <subcellularLocation>
        <location evidence="1">Cell membrane</location>
        <topology evidence="1">Multi-pass membrane protein</topology>
    </subcellularLocation>
</comment>
<feature type="transmembrane region" description="Helical" evidence="10">
    <location>
        <begin position="343"/>
        <end position="367"/>
    </location>
</feature>
<protein>
    <submittedName>
        <fullName evidence="11">Uncharacterized protein</fullName>
    </submittedName>
</protein>
<feature type="transmembrane region" description="Helical" evidence="10">
    <location>
        <begin position="188"/>
        <end position="208"/>
    </location>
</feature>
<evidence type="ECO:0000256" key="10">
    <source>
        <dbReference type="SAM" id="Phobius"/>
    </source>
</evidence>
<feature type="transmembrane region" description="Helical" evidence="10">
    <location>
        <begin position="379"/>
        <end position="401"/>
    </location>
</feature>
<feature type="transmembrane region" description="Helical" evidence="10">
    <location>
        <begin position="90"/>
        <end position="111"/>
    </location>
</feature>
<dbReference type="PANTHER" id="PTHR47019:SF1">
    <property type="entry name" value="LIPID II FLIPPASE MURJ"/>
    <property type="match status" value="1"/>
</dbReference>
<dbReference type="GO" id="GO:0005886">
    <property type="term" value="C:plasma membrane"/>
    <property type="evidence" value="ECO:0007669"/>
    <property type="project" value="UniProtKB-SubCell"/>
</dbReference>
<keyword evidence="3 10" id="KW-0812">Transmembrane</keyword>
<evidence type="ECO:0000313" key="11">
    <source>
        <dbReference type="EMBL" id="RGT55705.1"/>
    </source>
</evidence>
<keyword evidence="5" id="KW-0573">Peptidoglycan synthesis</keyword>
<name>A0AAQ0LUY1_9BACE</name>
<proteinExistence type="inferred from homology"/>
<gene>
    <name evidence="11" type="ORF">DWX27_05110</name>
    <name evidence="12" type="ORF">DWZ32_00395</name>
</gene>
<dbReference type="RefSeq" id="WP_115503341.1">
    <property type="nucleotide sequence ID" value="NZ_CABMMK010000006.1"/>
</dbReference>
<evidence type="ECO:0000256" key="4">
    <source>
        <dbReference type="ARBA" id="ARBA00022960"/>
    </source>
</evidence>
<dbReference type="GO" id="GO:0008360">
    <property type="term" value="P:regulation of cell shape"/>
    <property type="evidence" value="ECO:0007669"/>
    <property type="project" value="UniProtKB-KW"/>
</dbReference>
<keyword evidence="7 10" id="KW-0472">Membrane</keyword>
<comment type="similarity">
    <text evidence="9">Belongs to the MurJ/MviN family.</text>
</comment>
<evidence type="ECO:0000313" key="12">
    <source>
        <dbReference type="EMBL" id="RHN10516.1"/>
    </source>
</evidence>
<dbReference type="InterPro" id="IPR004268">
    <property type="entry name" value="MurJ"/>
</dbReference>
<feature type="transmembrane region" description="Helical" evidence="10">
    <location>
        <begin position="12"/>
        <end position="39"/>
    </location>
</feature>
<keyword evidence="6 10" id="KW-1133">Transmembrane helix</keyword>
<feature type="transmembrane region" description="Helical" evidence="10">
    <location>
        <begin position="162"/>
        <end position="182"/>
    </location>
</feature>
<evidence type="ECO:0000256" key="3">
    <source>
        <dbReference type="ARBA" id="ARBA00022692"/>
    </source>
</evidence>
<dbReference type="GO" id="GO:0034204">
    <property type="term" value="P:lipid translocation"/>
    <property type="evidence" value="ECO:0007669"/>
    <property type="project" value="TreeGrafter"/>
</dbReference>
<dbReference type="Pfam" id="PF03023">
    <property type="entry name" value="MurJ"/>
    <property type="match status" value="1"/>
</dbReference>
<evidence type="ECO:0000313" key="14">
    <source>
        <dbReference type="Proteomes" id="UP000286003"/>
    </source>
</evidence>
<dbReference type="PANTHER" id="PTHR47019">
    <property type="entry name" value="LIPID II FLIPPASE MURJ"/>
    <property type="match status" value="1"/>
</dbReference>
<dbReference type="GO" id="GO:0015648">
    <property type="term" value="F:lipid-linked peptidoglycan transporter activity"/>
    <property type="evidence" value="ECO:0007669"/>
    <property type="project" value="TreeGrafter"/>
</dbReference>
<evidence type="ECO:0000256" key="2">
    <source>
        <dbReference type="ARBA" id="ARBA00022475"/>
    </source>
</evidence>
<feature type="transmembrane region" description="Helical" evidence="10">
    <location>
        <begin position="407"/>
        <end position="425"/>
    </location>
</feature>
<dbReference type="Proteomes" id="UP000286003">
    <property type="component" value="Unassembled WGS sequence"/>
</dbReference>
<evidence type="ECO:0000256" key="9">
    <source>
        <dbReference type="ARBA" id="ARBA00061532"/>
    </source>
</evidence>
<feature type="transmembrane region" description="Helical" evidence="10">
    <location>
        <begin position="45"/>
        <end position="69"/>
    </location>
</feature>
<feature type="transmembrane region" description="Helical" evidence="10">
    <location>
        <begin position="131"/>
        <end position="155"/>
    </location>
</feature>